<dbReference type="Gene3D" id="3.40.50.1580">
    <property type="entry name" value="Nucleoside phosphorylase domain"/>
    <property type="match status" value="2"/>
</dbReference>
<protein>
    <submittedName>
        <fullName evidence="2">Nucleoside phosphorylase domain-containing protein</fullName>
    </submittedName>
</protein>
<proteinExistence type="predicted"/>
<dbReference type="InterPro" id="IPR053137">
    <property type="entry name" value="NLR-like"/>
</dbReference>
<dbReference type="GeneID" id="70248244"/>
<accession>A0AAD4KYU2</accession>
<dbReference type="PANTHER" id="PTHR46082">
    <property type="entry name" value="ATP/GTP-BINDING PROTEIN-RELATED"/>
    <property type="match status" value="1"/>
</dbReference>
<sequence>MSGPLVFNGSCARVFPHQDYTVAWVCALSLEKAVAEAMPDEKHPSLSTNPGDGNNYILGRIFDHNVVIACLPSGVYGTTSAAKVATQIRATFESIRFSLTVGIGGGVPSAQDDIRLGDFVVSKPTRDFGGVIQFDYGKATSGGQSERTAMLLTQFLKFKQFICQDPNKFAYFGENHDQLFDFEYEHEESQSTCNICDKDNSPVVHYGLVTSGNQMEADGLMDSFPCLVIRGICDYSNSHKNKQWQPYAAAVAAAYETELISVIHESRVAETPLYTSITSFYVYQGMFQSHGQPSSGWISNRGIAPFPA</sequence>
<dbReference type="Pfam" id="PF01048">
    <property type="entry name" value="PNP_UDP_1"/>
    <property type="match status" value="1"/>
</dbReference>
<dbReference type="GO" id="GO:0009116">
    <property type="term" value="P:nucleoside metabolic process"/>
    <property type="evidence" value="ECO:0007669"/>
    <property type="project" value="InterPro"/>
</dbReference>
<dbReference type="EMBL" id="JAJTJA010000003">
    <property type="protein sequence ID" value="KAH8702047.1"/>
    <property type="molecule type" value="Genomic_DNA"/>
</dbReference>
<keyword evidence="3" id="KW-1185">Reference proteome</keyword>
<dbReference type="PANTHER" id="PTHR46082:SF11">
    <property type="entry name" value="AAA+ ATPASE DOMAIN-CONTAINING PROTEIN-RELATED"/>
    <property type="match status" value="1"/>
</dbReference>
<evidence type="ECO:0000313" key="2">
    <source>
        <dbReference type="EMBL" id="KAH8702047.1"/>
    </source>
</evidence>
<dbReference type="AlphaFoldDB" id="A0AAD4KYU2"/>
<evidence type="ECO:0000313" key="3">
    <source>
        <dbReference type="Proteomes" id="UP001201262"/>
    </source>
</evidence>
<evidence type="ECO:0000259" key="1">
    <source>
        <dbReference type="Pfam" id="PF01048"/>
    </source>
</evidence>
<dbReference type="InterPro" id="IPR035994">
    <property type="entry name" value="Nucleoside_phosphorylase_sf"/>
</dbReference>
<dbReference type="Proteomes" id="UP001201262">
    <property type="component" value="Unassembled WGS sequence"/>
</dbReference>
<gene>
    <name evidence="2" type="ORF">BGW36DRAFT_394797</name>
</gene>
<dbReference type="InterPro" id="IPR000845">
    <property type="entry name" value="Nucleoside_phosphorylase_d"/>
</dbReference>
<reference evidence="2" key="1">
    <citation type="submission" date="2021-12" db="EMBL/GenBank/DDBJ databases">
        <title>Convergent genome expansion in fungi linked to evolution of root-endophyte symbiosis.</title>
        <authorList>
            <consortium name="DOE Joint Genome Institute"/>
            <person name="Ke Y.-H."/>
            <person name="Bonito G."/>
            <person name="Liao H.-L."/>
            <person name="Looney B."/>
            <person name="Rojas-Flechas A."/>
            <person name="Nash J."/>
            <person name="Hameed K."/>
            <person name="Schadt C."/>
            <person name="Martin F."/>
            <person name="Crous P.W."/>
            <person name="Miettinen O."/>
            <person name="Magnuson J.K."/>
            <person name="Labbe J."/>
            <person name="Jacobson D."/>
            <person name="Doktycz M.J."/>
            <person name="Veneault-Fourrey C."/>
            <person name="Kuo A."/>
            <person name="Mondo S."/>
            <person name="Calhoun S."/>
            <person name="Riley R."/>
            <person name="Ohm R."/>
            <person name="LaButti K."/>
            <person name="Andreopoulos B."/>
            <person name="Pangilinan J."/>
            <person name="Nolan M."/>
            <person name="Tritt A."/>
            <person name="Clum A."/>
            <person name="Lipzen A."/>
            <person name="Daum C."/>
            <person name="Barry K."/>
            <person name="Grigoriev I.V."/>
            <person name="Vilgalys R."/>
        </authorList>
    </citation>
    <scope>NUCLEOTIDE SEQUENCE</scope>
    <source>
        <strain evidence="2">PMI_201</strain>
    </source>
</reference>
<name>A0AAD4KYU2_9EURO</name>
<dbReference type="RefSeq" id="XP_046075423.1">
    <property type="nucleotide sequence ID" value="XM_046217957.1"/>
</dbReference>
<organism evidence="2 3">
    <name type="scientific">Talaromyces proteolyticus</name>
    <dbReference type="NCBI Taxonomy" id="1131652"/>
    <lineage>
        <taxon>Eukaryota</taxon>
        <taxon>Fungi</taxon>
        <taxon>Dikarya</taxon>
        <taxon>Ascomycota</taxon>
        <taxon>Pezizomycotina</taxon>
        <taxon>Eurotiomycetes</taxon>
        <taxon>Eurotiomycetidae</taxon>
        <taxon>Eurotiales</taxon>
        <taxon>Trichocomaceae</taxon>
        <taxon>Talaromyces</taxon>
        <taxon>Talaromyces sect. Bacilispori</taxon>
    </lineage>
</organism>
<dbReference type="SUPFAM" id="SSF53167">
    <property type="entry name" value="Purine and uridine phosphorylases"/>
    <property type="match status" value="1"/>
</dbReference>
<dbReference type="GO" id="GO:0003824">
    <property type="term" value="F:catalytic activity"/>
    <property type="evidence" value="ECO:0007669"/>
    <property type="project" value="InterPro"/>
</dbReference>
<comment type="caution">
    <text evidence="2">The sequence shown here is derived from an EMBL/GenBank/DDBJ whole genome shotgun (WGS) entry which is preliminary data.</text>
</comment>
<feature type="domain" description="Nucleoside phosphorylase" evidence="1">
    <location>
        <begin position="26"/>
        <end position="214"/>
    </location>
</feature>